<dbReference type="EMBL" id="BK015770">
    <property type="protein sequence ID" value="DAE24230.1"/>
    <property type="molecule type" value="Genomic_DNA"/>
</dbReference>
<feature type="region of interest" description="Disordered" evidence="1">
    <location>
        <begin position="139"/>
        <end position="165"/>
    </location>
</feature>
<sequence length="165" mass="16956">MKVKIISGTYGYRPAGSTHPIPVDRGNTCDVSAEEASRLFTLGVAESAEDIPTALPQEGENGVATPLNGDGDSGAGVNTPNSENAAEGQESYSLDPEQLKGLTNAKLAELAKEMGIDTAKLKTKAQLIAAITNVPLEDAISESDDGADNGDNDPPPALAPENPVV</sequence>
<evidence type="ECO:0000256" key="1">
    <source>
        <dbReference type="SAM" id="MobiDB-lite"/>
    </source>
</evidence>
<feature type="compositionally biased region" description="Acidic residues" evidence="1">
    <location>
        <begin position="139"/>
        <end position="151"/>
    </location>
</feature>
<reference evidence="2" key="1">
    <citation type="journal article" date="2021" name="Proc. Natl. Acad. Sci. U.S.A.">
        <title>A Catalog of Tens of Thousands of Viruses from Human Metagenomes Reveals Hidden Associations with Chronic Diseases.</title>
        <authorList>
            <person name="Tisza M.J."/>
            <person name="Buck C.B."/>
        </authorList>
    </citation>
    <scope>NUCLEOTIDE SEQUENCE</scope>
    <source>
        <strain evidence="2">CtNZz8</strain>
    </source>
</reference>
<organism evidence="2">
    <name type="scientific">Caudovirales sp. ctNZz8</name>
    <dbReference type="NCBI Taxonomy" id="2826772"/>
    <lineage>
        <taxon>Viruses</taxon>
        <taxon>Duplodnaviria</taxon>
        <taxon>Heunggongvirae</taxon>
        <taxon>Uroviricota</taxon>
        <taxon>Caudoviricetes</taxon>
    </lineage>
</organism>
<feature type="region of interest" description="Disordered" evidence="1">
    <location>
        <begin position="54"/>
        <end position="98"/>
    </location>
</feature>
<name>A0A8S5QYF5_9CAUD</name>
<evidence type="ECO:0000313" key="2">
    <source>
        <dbReference type="EMBL" id="DAE24230.1"/>
    </source>
</evidence>
<proteinExistence type="predicted"/>
<protein>
    <submittedName>
        <fullName evidence="2">HeH/LEM domain</fullName>
    </submittedName>
</protein>
<accession>A0A8S5QYF5</accession>